<sequence>MEKANEIINSMFEQLVTLQAILDGRGDCVKDKPVEMLSIPECAALVEGISTHMVRQLVHQGRIKAVRTGDGKRSKYLVNKADFLHYFQK</sequence>
<proteinExistence type="predicted"/>
<feature type="domain" description="Helix-turn-helix" evidence="1">
    <location>
        <begin position="47"/>
        <end position="89"/>
    </location>
</feature>
<protein>
    <submittedName>
        <fullName evidence="2">DNA binding domain-containing protein, excisionase family</fullName>
    </submittedName>
</protein>
<dbReference type="InterPro" id="IPR041657">
    <property type="entry name" value="HTH_17"/>
</dbReference>
<gene>
    <name evidence="2" type="ORF">SAMN02910265_01052</name>
</gene>
<organism evidence="2 3">
    <name type="scientific">Ruminococcus flavefaciens</name>
    <dbReference type="NCBI Taxonomy" id="1265"/>
    <lineage>
        <taxon>Bacteria</taxon>
        <taxon>Bacillati</taxon>
        <taxon>Bacillota</taxon>
        <taxon>Clostridia</taxon>
        <taxon>Eubacteriales</taxon>
        <taxon>Oscillospiraceae</taxon>
        <taxon>Ruminococcus</taxon>
    </lineage>
</organism>
<evidence type="ECO:0000313" key="3">
    <source>
        <dbReference type="Proteomes" id="UP000183190"/>
    </source>
</evidence>
<dbReference type="OrthoDB" id="1826359at2"/>
<dbReference type="Pfam" id="PF12728">
    <property type="entry name" value="HTH_17"/>
    <property type="match status" value="1"/>
</dbReference>
<accession>A0A1H6IVP3</accession>
<dbReference type="EMBL" id="FNWV01000003">
    <property type="protein sequence ID" value="SEH50541.1"/>
    <property type="molecule type" value="Genomic_DNA"/>
</dbReference>
<dbReference type="AlphaFoldDB" id="A0A1H6IVP3"/>
<name>A0A1H6IVP3_RUMFL</name>
<dbReference type="RefSeq" id="WP_074714969.1">
    <property type="nucleotide sequence ID" value="NZ_FNWV01000003.1"/>
</dbReference>
<dbReference type="Proteomes" id="UP000183190">
    <property type="component" value="Unassembled WGS sequence"/>
</dbReference>
<reference evidence="2 3" key="1">
    <citation type="submission" date="2016-10" db="EMBL/GenBank/DDBJ databases">
        <authorList>
            <person name="de Groot N.N."/>
        </authorList>
    </citation>
    <scope>NUCLEOTIDE SEQUENCE [LARGE SCALE GENOMIC DNA]</scope>
    <source>
        <strain evidence="2 3">YAD2003</strain>
    </source>
</reference>
<evidence type="ECO:0000259" key="1">
    <source>
        <dbReference type="Pfam" id="PF12728"/>
    </source>
</evidence>
<evidence type="ECO:0000313" key="2">
    <source>
        <dbReference type="EMBL" id="SEH50541.1"/>
    </source>
</evidence>